<dbReference type="PROSITE" id="PS50885">
    <property type="entry name" value="HAMP"/>
    <property type="match status" value="1"/>
</dbReference>
<dbReference type="Proteomes" id="UP000029492">
    <property type="component" value="Chromosome"/>
</dbReference>
<keyword evidence="1 3" id="KW-0807">Transducer</keyword>
<keyword evidence="4" id="KW-1133">Transmembrane helix</keyword>
<evidence type="ECO:0000313" key="8">
    <source>
        <dbReference type="Proteomes" id="UP000029492"/>
    </source>
</evidence>
<protein>
    <submittedName>
        <fullName evidence="7">Methyl-accepting chemotaxis sensory transducer</fullName>
    </submittedName>
</protein>
<dbReference type="PANTHER" id="PTHR32089">
    <property type="entry name" value="METHYL-ACCEPTING CHEMOTAXIS PROTEIN MCPB"/>
    <property type="match status" value="1"/>
</dbReference>
<evidence type="ECO:0000259" key="5">
    <source>
        <dbReference type="PROSITE" id="PS50111"/>
    </source>
</evidence>
<reference evidence="7 8" key="1">
    <citation type="journal article" date="2014" name="PLoS ONE">
        <title>Genome Information of Methylobacterium oryzae, a Plant-Probiotic Methylotroph in the Phyllosphere.</title>
        <authorList>
            <person name="Kwak M.J."/>
            <person name="Jeong H."/>
            <person name="Madhaiyan M."/>
            <person name="Lee Y."/>
            <person name="Sa T.M."/>
            <person name="Oh T.K."/>
            <person name="Kim J.F."/>
        </authorList>
    </citation>
    <scope>NUCLEOTIDE SEQUENCE [LARGE SCALE GENOMIC DNA]</scope>
    <source>
        <strain evidence="7 8">CBMB20</strain>
    </source>
</reference>
<dbReference type="InterPro" id="IPR003660">
    <property type="entry name" value="HAMP_dom"/>
</dbReference>
<feature type="transmembrane region" description="Helical" evidence="4">
    <location>
        <begin position="187"/>
        <end position="209"/>
    </location>
</feature>
<dbReference type="HOGENOM" id="CLU_000445_107_27_5"/>
<comment type="similarity">
    <text evidence="2">Belongs to the methyl-accepting chemotaxis (MCP) protein family.</text>
</comment>
<dbReference type="AlphaFoldDB" id="A0A089NVS9"/>
<evidence type="ECO:0000256" key="4">
    <source>
        <dbReference type="SAM" id="Phobius"/>
    </source>
</evidence>
<gene>
    <name evidence="7" type="ORF">MOC_2900</name>
</gene>
<feature type="domain" description="HAMP" evidence="6">
    <location>
        <begin position="210"/>
        <end position="263"/>
    </location>
</feature>
<sequence length="559" mass="58205">MRISLGLKLSAVIGLLALVAIGIAAFAVRQSNWEQERAAATDRIWNAGLQAGALGQAIEHAVVQATALYTAEDTAEARTRLSALHDALATVEQVRGPFLAAMEDQLPEDRRRRFDLFVKEFIAYQTDTAELGLTVSPKAALIQATDEATVKNRERMVAEIGALGREVLSRLNARRAGDAVDRRQARITLVVVPAVALVLGLLAAVWIIVTQVRRPLHRLKDGMTALAANDLGLVIPFTHRRDEIGEMAAAIAAFQTALIEKRDLDAEAQMRRDRDRIRAEALATATHAFEAETHRAVADLAGSAEAMQAAADTLTGNAGAMASEAAIVAGASSQSAGLVDSIASAAEELSVSAREIEARVRHTSEIASSALSDTQGLKETVMSLSQAAEEIGTVVTLIREVAGQTNLLALNATIEAARAGVAGRGFAVVAAEVKALAGQTALATDRITGQVGAIQAAAGRTVGAIGTIGETIARMSLIASEVAKATDQQGQASQEIARAISSAAADARRVSESVAGVQAAAASNEAQAGQVRGGAVRVTSGAHSLQKAIETFTTQVHSA</sequence>
<dbReference type="SUPFAM" id="SSF58104">
    <property type="entry name" value="Methyl-accepting chemotaxis protein (MCP) signaling domain"/>
    <property type="match status" value="1"/>
</dbReference>
<organism evidence="7 8">
    <name type="scientific">Methylobacterium oryzae CBMB20</name>
    <dbReference type="NCBI Taxonomy" id="693986"/>
    <lineage>
        <taxon>Bacteria</taxon>
        <taxon>Pseudomonadati</taxon>
        <taxon>Pseudomonadota</taxon>
        <taxon>Alphaproteobacteria</taxon>
        <taxon>Hyphomicrobiales</taxon>
        <taxon>Methylobacteriaceae</taxon>
        <taxon>Methylobacterium</taxon>
    </lineage>
</organism>
<dbReference type="EMBL" id="CP003811">
    <property type="protein sequence ID" value="AIQ90655.1"/>
    <property type="molecule type" value="Genomic_DNA"/>
</dbReference>
<evidence type="ECO:0000313" key="7">
    <source>
        <dbReference type="EMBL" id="AIQ90655.1"/>
    </source>
</evidence>
<evidence type="ECO:0000256" key="2">
    <source>
        <dbReference type="ARBA" id="ARBA00029447"/>
    </source>
</evidence>
<accession>A0A089NVS9</accession>
<dbReference type="InterPro" id="IPR004089">
    <property type="entry name" value="MCPsignal_dom"/>
</dbReference>
<evidence type="ECO:0000259" key="6">
    <source>
        <dbReference type="PROSITE" id="PS50885"/>
    </source>
</evidence>
<dbReference type="eggNOG" id="COG0840">
    <property type="taxonomic scope" value="Bacteria"/>
</dbReference>
<dbReference type="PROSITE" id="PS50111">
    <property type="entry name" value="CHEMOTAXIS_TRANSDUC_2"/>
    <property type="match status" value="1"/>
</dbReference>
<dbReference type="GO" id="GO:0007165">
    <property type="term" value="P:signal transduction"/>
    <property type="evidence" value="ECO:0007669"/>
    <property type="project" value="UniProtKB-KW"/>
</dbReference>
<evidence type="ECO:0000256" key="1">
    <source>
        <dbReference type="ARBA" id="ARBA00023224"/>
    </source>
</evidence>
<dbReference type="Gene3D" id="1.10.287.950">
    <property type="entry name" value="Methyl-accepting chemotaxis protein"/>
    <property type="match status" value="1"/>
</dbReference>
<dbReference type="SMART" id="SM00304">
    <property type="entry name" value="HAMP"/>
    <property type="match status" value="1"/>
</dbReference>
<keyword evidence="4" id="KW-0472">Membrane</keyword>
<dbReference type="RefSeq" id="WP_043757733.1">
    <property type="nucleotide sequence ID" value="NZ_CP003811.1"/>
</dbReference>
<dbReference type="CDD" id="cd06225">
    <property type="entry name" value="HAMP"/>
    <property type="match status" value="1"/>
</dbReference>
<dbReference type="Pfam" id="PF00672">
    <property type="entry name" value="HAMP"/>
    <property type="match status" value="1"/>
</dbReference>
<dbReference type="GO" id="GO:0016020">
    <property type="term" value="C:membrane"/>
    <property type="evidence" value="ECO:0007669"/>
    <property type="project" value="InterPro"/>
</dbReference>
<dbReference type="SMART" id="SM00283">
    <property type="entry name" value="MA"/>
    <property type="match status" value="1"/>
</dbReference>
<feature type="transmembrane region" description="Helical" evidence="4">
    <location>
        <begin position="6"/>
        <end position="28"/>
    </location>
</feature>
<name>A0A089NVS9_9HYPH</name>
<evidence type="ECO:0000256" key="3">
    <source>
        <dbReference type="PROSITE-ProRule" id="PRU00284"/>
    </source>
</evidence>
<keyword evidence="8" id="KW-1185">Reference proteome</keyword>
<feature type="domain" description="Methyl-accepting transducer" evidence="5">
    <location>
        <begin position="303"/>
        <end position="528"/>
    </location>
</feature>
<dbReference type="PANTHER" id="PTHR32089:SF112">
    <property type="entry name" value="LYSOZYME-LIKE PROTEIN-RELATED"/>
    <property type="match status" value="1"/>
</dbReference>
<keyword evidence="4" id="KW-0812">Transmembrane</keyword>
<dbReference type="KEGG" id="mor:MOC_2900"/>
<dbReference type="Gene3D" id="6.10.340.10">
    <property type="match status" value="1"/>
</dbReference>
<proteinExistence type="inferred from homology"/>
<dbReference type="Pfam" id="PF00015">
    <property type="entry name" value="MCPsignal"/>
    <property type="match status" value="1"/>
</dbReference>
<dbReference type="STRING" id="693986.MOC_2900"/>